<evidence type="ECO:0000313" key="6">
    <source>
        <dbReference type="EMBL" id="CAI5761796.1"/>
    </source>
</evidence>
<evidence type="ECO:0000256" key="5">
    <source>
        <dbReference type="SAM" id="MobiDB-lite"/>
    </source>
</evidence>
<dbReference type="GO" id="GO:0000462">
    <property type="term" value="P:maturation of SSU-rRNA from tricistronic rRNA transcript (SSU-rRNA, 5.8S rRNA, LSU-rRNA)"/>
    <property type="evidence" value="ECO:0007669"/>
    <property type="project" value="InterPro"/>
</dbReference>
<dbReference type="Pfam" id="PF15341">
    <property type="entry name" value="SLX9"/>
    <property type="match status" value="1"/>
</dbReference>
<dbReference type="GO" id="GO:0005730">
    <property type="term" value="C:nucleolus"/>
    <property type="evidence" value="ECO:0007669"/>
    <property type="project" value="UniProtKB-SubCell"/>
</dbReference>
<dbReference type="GO" id="GO:0030686">
    <property type="term" value="C:90S preribosome"/>
    <property type="evidence" value="ECO:0007669"/>
    <property type="project" value="InterPro"/>
</dbReference>
<keyword evidence="4" id="KW-0175">Coiled coil</keyword>
<comment type="similarity">
    <text evidence="2">Belongs to the SLX9 family.</text>
</comment>
<evidence type="ECO:0000256" key="1">
    <source>
        <dbReference type="ARBA" id="ARBA00004604"/>
    </source>
</evidence>
<feature type="compositionally biased region" description="Basic residues" evidence="5">
    <location>
        <begin position="1"/>
        <end position="15"/>
    </location>
</feature>
<comment type="subcellular location">
    <subcellularLocation>
        <location evidence="1">Nucleus</location>
        <location evidence="1">Nucleolus</location>
    </subcellularLocation>
</comment>
<accession>A0AA35JKR0</accession>
<feature type="coiled-coil region" evidence="4">
    <location>
        <begin position="90"/>
        <end position="121"/>
    </location>
</feature>
<organism evidence="6 7">
    <name type="scientific">Podarcis lilfordi</name>
    <name type="common">Lilford's wall lizard</name>
    <dbReference type="NCBI Taxonomy" id="74358"/>
    <lineage>
        <taxon>Eukaryota</taxon>
        <taxon>Metazoa</taxon>
        <taxon>Chordata</taxon>
        <taxon>Craniata</taxon>
        <taxon>Vertebrata</taxon>
        <taxon>Euteleostomi</taxon>
        <taxon>Lepidosauria</taxon>
        <taxon>Squamata</taxon>
        <taxon>Bifurcata</taxon>
        <taxon>Unidentata</taxon>
        <taxon>Episquamata</taxon>
        <taxon>Laterata</taxon>
        <taxon>Lacertibaenia</taxon>
        <taxon>Lacertidae</taxon>
        <taxon>Podarcis</taxon>
    </lineage>
</organism>
<dbReference type="PANTHER" id="PTHR31109:SF2">
    <property type="entry name" value="RIBOSOME BIOGENESIS PROTEIN SLX9 HOMOLOG"/>
    <property type="match status" value="1"/>
</dbReference>
<feature type="region of interest" description="Disordered" evidence="5">
    <location>
        <begin position="1"/>
        <end position="37"/>
    </location>
</feature>
<dbReference type="PANTHER" id="PTHR31109">
    <property type="entry name" value="PROTEIN FAM207A"/>
    <property type="match status" value="1"/>
</dbReference>
<dbReference type="AlphaFoldDB" id="A0AA35JKR0"/>
<dbReference type="GO" id="GO:0030688">
    <property type="term" value="C:preribosome, small subunit precursor"/>
    <property type="evidence" value="ECO:0007669"/>
    <property type="project" value="InterPro"/>
</dbReference>
<evidence type="ECO:0000256" key="4">
    <source>
        <dbReference type="SAM" id="Coils"/>
    </source>
</evidence>
<keyword evidence="3" id="KW-0539">Nucleus</keyword>
<protein>
    <recommendedName>
        <fullName evidence="8">Family with sequence similarity 207 member A</fullName>
    </recommendedName>
</protein>
<keyword evidence="7" id="KW-1185">Reference proteome</keyword>
<gene>
    <name evidence="6" type="ORF">PODLI_1B040135</name>
</gene>
<evidence type="ECO:0000256" key="2">
    <source>
        <dbReference type="ARBA" id="ARBA00011022"/>
    </source>
</evidence>
<dbReference type="EMBL" id="OX395126">
    <property type="protein sequence ID" value="CAI5761796.1"/>
    <property type="molecule type" value="Genomic_DNA"/>
</dbReference>
<sequence>MVGKAARRPRLHRAAPRPAKGPWTPGEDEAPLPTGAQAARAAAGQVFMTSNVFAGVKIDPKSLVKTLDIDVRSISSAIKGEDEKVLLPKKEKMKLRKERWLQKIENIKLAKQQQKAEAKRKATPVVGDLHPLMDALPELSDMVAASKFCRHPKTPAKKMLLTNFCQMKSTQKRQVLMQEVAQFHKTISDPLFKASPLTVLGEHLSKRLQLEREGKPF</sequence>
<evidence type="ECO:0000313" key="7">
    <source>
        <dbReference type="Proteomes" id="UP001178461"/>
    </source>
</evidence>
<reference evidence="6" key="1">
    <citation type="submission" date="2022-12" db="EMBL/GenBank/DDBJ databases">
        <authorList>
            <person name="Alioto T."/>
            <person name="Alioto T."/>
            <person name="Gomez Garrido J."/>
        </authorList>
    </citation>
    <scope>NUCLEOTIDE SEQUENCE</scope>
</reference>
<evidence type="ECO:0000256" key="3">
    <source>
        <dbReference type="ARBA" id="ARBA00023242"/>
    </source>
</evidence>
<evidence type="ECO:0008006" key="8">
    <source>
        <dbReference type="Google" id="ProtNLM"/>
    </source>
</evidence>
<name>A0AA35JKR0_9SAUR</name>
<dbReference type="Proteomes" id="UP001178461">
    <property type="component" value="Chromosome 1"/>
</dbReference>
<proteinExistence type="inferred from homology"/>
<dbReference type="InterPro" id="IPR028160">
    <property type="entry name" value="Slx9-like"/>
</dbReference>